<feature type="non-terminal residue" evidence="2">
    <location>
        <position position="1"/>
    </location>
</feature>
<accession>A0AA39ISD5</accession>
<name>A0AA39ISD5_9AGAR</name>
<keyword evidence="1" id="KW-0812">Transmembrane</keyword>
<proteinExistence type="predicted"/>
<protein>
    <submittedName>
        <fullName evidence="2">Uncharacterized protein</fullName>
    </submittedName>
</protein>
<comment type="caution">
    <text evidence="2">The sequence shown here is derived from an EMBL/GenBank/DDBJ whole genome shotgun (WGS) entry which is preliminary data.</text>
</comment>
<evidence type="ECO:0000256" key="1">
    <source>
        <dbReference type="SAM" id="Phobius"/>
    </source>
</evidence>
<sequence length="244" mass="26696">EKSFNLFLAGVQTQSINHGSDVITASTCAHLSQIDHEPAHTSMVKSNVYLAVTISQDGRHIFLSRADILDYNYFVDIMTIRFPSITREGMVVQTKDLSQFFLNTGGESPPPLRWQFKCSLAVIDVVQRDHKSLRMCDYFSPGKDASVTPAIAVMGSNVFSDWAACTFVFIDMTWPYSVASQLAYSCRTAAPDAASCRAMGVSDRNATVIAAFASFLRVLLGFFTPQVLATIAAAILLLSFVGIL</sequence>
<organism evidence="2 3">
    <name type="scientific">Armillaria borealis</name>
    <dbReference type="NCBI Taxonomy" id="47425"/>
    <lineage>
        <taxon>Eukaryota</taxon>
        <taxon>Fungi</taxon>
        <taxon>Dikarya</taxon>
        <taxon>Basidiomycota</taxon>
        <taxon>Agaricomycotina</taxon>
        <taxon>Agaricomycetes</taxon>
        <taxon>Agaricomycetidae</taxon>
        <taxon>Agaricales</taxon>
        <taxon>Marasmiineae</taxon>
        <taxon>Physalacriaceae</taxon>
        <taxon>Armillaria</taxon>
    </lineage>
</organism>
<feature type="transmembrane region" description="Helical" evidence="1">
    <location>
        <begin position="218"/>
        <end position="243"/>
    </location>
</feature>
<keyword evidence="3" id="KW-1185">Reference proteome</keyword>
<keyword evidence="1" id="KW-1133">Transmembrane helix</keyword>
<dbReference type="AlphaFoldDB" id="A0AA39ISD5"/>
<evidence type="ECO:0000313" key="3">
    <source>
        <dbReference type="Proteomes" id="UP001175226"/>
    </source>
</evidence>
<evidence type="ECO:0000313" key="2">
    <source>
        <dbReference type="EMBL" id="KAK0429580.1"/>
    </source>
</evidence>
<gene>
    <name evidence="2" type="ORF">EV421DRAFT_1948161</name>
</gene>
<keyword evidence="1" id="KW-0472">Membrane</keyword>
<dbReference type="EMBL" id="JAUEPT010000231">
    <property type="protein sequence ID" value="KAK0429580.1"/>
    <property type="molecule type" value="Genomic_DNA"/>
</dbReference>
<dbReference type="Proteomes" id="UP001175226">
    <property type="component" value="Unassembled WGS sequence"/>
</dbReference>
<reference evidence="2" key="1">
    <citation type="submission" date="2023-06" db="EMBL/GenBank/DDBJ databases">
        <authorList>
            <consortium name="Lawrence Berkeley National Laboratory"/>
            <person name="Ahrendt S."/>
            <person name="Sahu N."/>
            <person name="Indic B."/>
            <person name="Wong-Bajracharya J."/>
            <person name="Merenyi Z."/>
            <person name="Ke H.-M."/>
            <person name="Monk M."/>
            <person name="Kocsube S."/>
            <person name="Drula E."/>
            <person name="Lipzen A."/>
            <person name="Balint B."/>
            <person name="Henrissat B."/>
            <person name="Andreopoulos B."/>
            <person name="Martin F.M."/>
            <person name="Harder C.B."/>
            <person name="Rigling D."/>
            <person name="Ford K.L."/>
            <person name="Foster G.D."/>
            <person name="Pangilinan J."/>
            <person name="Papanicolaou A."/>
            <person name="Barry K."/>
            <person name="LaButti K."/>
            <person name="Viragh M."/>
            <person name="Koriabine M."/>
            <person name="Yan M."/>
            <person name="Riley R."/>
            <person name="Champramary S."/>
            <person name="Plett K.L."/>
            <person name="Tsai I.J."/>
            <person name="Slot J."/>
            <person name="Sipos G."/>
            <person name="Plett J."/>
            <person name="Nagy L.G."/>
            <person name="Grigoriev I.V."/>
        </authorList>
    </citation>
    <scope>NUCLEOTIDE SEQUENCE</scope>
    <source>
        <strain evidence="2">FPL87.14</strain>
    </source>
</reference>
<feature type="non-terminal residue" evidence="2">
    <location>
        <position position="244"/>
    </location>
</feature>